<keyword evidence="3" id="KW-1185">Reference proteome</keyword>
<dbReference type="AlphaFoldDB" id="A0A4Q1AR10"/>
<dbReference type="OrthoDB" id="9775208at2"/>
<dbReference type="RefSeq" id="WP_129087430.1">
    <property type="nucleotide sequence ID" value="NZ_CP053836.1"/>
</dbReference>
<proteinExistence type="predicted"/>
<feature type="domain" description="Glycosyl transferase family 1" evidence="1">
    <location>
        <begin position="206"/>
        <end position="330"/>
    </location>
</feature>
<dbReference type="PANTHER" id="PTHR45947">
    <property type="entry name" value="SULFOQUINOVOSYL TRANSFERASE SQD2"/>
    <property type="match status" value="1"/>
</dbReference>
<dbReference type="CDD" id="cd03801">
    <property type="entry name" value="GT4_PimA-like"/>
    <property type="match status" value="1"/>
</dbReference>
<dbReference type="Proteomes" id="UP000289758">
    <property type="component" value="Unassembled WGS sequence"/>
</dbReference>
<evidence type="ECO:0000313" key="3">
    <source>
        <dbReference type="Proteomes" id="UP000289758"/>
    </source>
</evidence>
<organism evidence="2 3">
    <name type="scientific">Halarcobacter ebronensis</name>
    <dbReference type="NCBI Taxonomy" id="1462615"/>
    <lineage>
        <taxon>Bacteria</taxon>
        <taxon>Pseudomonadati</taxon>
        <taxon>Campylobacterota</taxon>
        <taxon>Epsilonproteobacteria</taxon>
        <taxon>Campylobacterales</taxon>
        <taxon>Arcobacteraceae</taxon>
        <taxon>Halarcobacter</taxon>
    </lineage>
</organism>
<dbReference type="InterPro" id="IPR001296">
    <property type="entry name" value="Glyco_trans_1"/>
</dbReference>
<dbReference type="SUPFAM" id="SSF53756">
    <property type="entry name" value="UDP-Glycosyltransferase/glycogen phosphorylase"/>
    <property type="match status" value="1"/>
</dbReference>
<dbReference type="GO" id="GO:0016787">
    <property type="term" value="F:hydrolase activity"/>
    <property type="evidence" value="ECO:0007669"/>
    <property type="project" value="UniProtKB-KW"/>
</dbReference>
<dbReference type="PANTHER" id="PTHR45947:SF3">
    <property type="entry name" value="SULFOQUINOVOSYL TRANSFERASE SQD2"/>
    <property type="match status" value="1"/>
</dbReference>
<reference evidence="2 3" key="1">
    <citation type="submission" date="2017-10" db="EMBL/GenBank/DDBJ databases">
        <title>Genomics of the genus Arcobacter.</title>
        <authorList>
            <person name="Perez-Cataluna A."/>
            <person name="Figueras M.J."/>
        </authorList>
    </citation>
    <scope>NUCLEOTIDE SEQUENCE [LARGE SCALE GENOMIC DNA]</scope>
    <source>
        <strain evidence="2 3">CECT 8441</strain>
    </source>
</reference>
<comment type="caution">
    <text evidence="2">The sequence shown here is derived from an EMBL/GenBank/DDBJ whole genome shotgun (WGS) entry which is preliminary data.</text>
</comment>
<dbReference type="GO" id="GO:0016757">
    <property type="term" value="F:glycosyltransferase activity"/>
    <property type="evidence" value="ECO:0007669"/>
    <property type="project" value="InterPro"/>
</dbReference>
<keyword evidence="2" id="KW-0378">Hydrolase</keyword>
<sequence length="405" mass="46410">MKILHALAQRPGKTGSGVFLQQLFKAGFEKGYQQAVLAGVPLNEQEPGIDNLDMKNYYPVLFETSTLPFPVVGMSDVMPYKSTKYSELTKEMFNSYEKEFKKVITKAVEEFKPDVVICNHIWLLATFIKDLYPNLKVLALCHGTDLRQLERAFQFVDLVKEKIPRCDYFFALNSVQNEEIKRLYKLNDEQVITSGSGYNPKMFFPIKREKNKKIKITYVGKICNAKGVPHLINAFENVENCENMELNLIGNGTAKESDDIIKSVVISKANIRYLGLLPQKELEEILKYSDIFILPSFFEGLPLVVIEALASGAKVITTDLPGLDDFLGDELKELGAIRYIKMPRLKNLDTPFEEDIKEFENSIKRFIKEVSLEVISDKKYDIDKVIKLLEDKTWIGLFNRLEKLF</sequence>
<evidence type="ECO:0000313" key="2">
    <source>
        <dbReference type="EMBL" id="RXK05207.1"/>
    </source>
</evidence>
<accession>A0A4Q1AR10</accession>
<name>A0A4Q1AR10_9BACT</name>
<dbReference type="InterPro" id="IPR050194">
    <property type="entry name" value="Glycosyltransferase_grp1"/>
</dbReference>
<evidence type="ECO:0000259" key="1">
    <source>
        <dbReference type="Pfam" id="PF00534"/>
    </source>
</evidence>
<dbReference type="Pfam" id="PF00534">
    <property type="entry name" value="Glycos_transf_1"/>
    <property type="match status" value="1"/>
</dbReference>
<dbReference type="EMBL" id="PDKK01000007">
    <property type="protein sequence ID" value="RXK05207.1"/>
    <property type="molecule type" value="Genomic_DNA"/>
</dbReference>
<dbReference type="Gene3D" id="3.40.50.2000">
    <property type="entry name" value="Glycogen Phosphorylase B"/>
    <property type="match status" value="2"/>
</dbReference>
<protein>
    <submittedName>
        <fullName evidence="2">Glycoside hydrolase</fullName>
    </submittedName>
</protein>
<gene>
    <name evidence="2" type="ORF">CRV07_09335</name>
</gene>